<evidence type="ECO:0000313" key="3">
    <source>
        <dbReference type="EMBL" id="OCF36504.1"/>
    </source>
</evidence>
<keyword evidence="4" id="KW-1185">Reference proteome</keyword>
<sequence length="347" mass="38141">MSDLKAYLADKYMSGPKRDAILARSSDPTLKKKKKKIKNEDYIGGSSSRGEGSSAAGGSGSGGLVLKDDDEWKGGAGEDEDMDGDDAPVIGKDLATFQKSKSSWATVGSTSLPVPAASTSVSASGSAGPSSPPADIKPDPDAPAVAAAPVQMTKRRGGLRTAKQMKEEAERAAAEREPSPDEEEGGPNGAGRETIHRDASGRVIDVAKLKEEELRLEEEAKRKELEKKEWTKGIVQRQQREERAREEREMAQADVGRSRDDVRMNREMREVDRWNDPAAEFLTKKKKRGPRRPRYEGGYAPNRFGIPPGYRWDGVDRSNGFEKKYFQAQNTASRKALEHAQWSMEDM</sequence>
<proteinExistence type="inferred from homology"/>
<evidence type="ECO:0000256" key="2">
    <source>
        <dbReference type="SAM" id="MobiDB-lite"/>
    </source>
</evidence>
<gene>
    <name evidence="3" type="ORF">I316_01753</name>
</gene>
<organism evidence="3 4">
    <name type="scientific">Kwoniella heveanensis BCC8398</name>
    <dbReference type="NCBI Taxonomy" id="1296120"/>
    <lineage>
        <taxon>Eukaryota</taxon>
        <taxon>Fungi</taxon>
        <taxon>Dikarya</taxon>
        <taxon>Basidiomycota</taxon>
        <taxon>Agaricomycotina</taxon>
        <taxon>Tremellomycetes</taxon>
        <taxon>Tremellales</taxon>
        <taxon>Cryptococcaceae</taxon>
        <taxon>Kwoniella</taxon>
    </lineage>
</organism>
<dbReference type="Proteomes" id="UP000092666">
    <property type="component" value="Unassembled WGS sequence"/>
</dbReference>
<evidence type="ECO:0000256" key="1">
    <source>
        <dbReference type="ARBA" id="ARBA00011069"/>
    </source>
</evidence>
<protein>
    <submittedName>
        <fullName evidence="3">Pre-mRNA-splicing factor CWC26</fullName>
    </submittedName>
</protein>
<reference evidence="3 4" key="1">
    <citation type="submission" date="2013-07" db="EMBL/GenBank/DDBJ databases">
        <title>The Genome Sequence of Cryptococcus heveanensis BCC8398.</title>
        <authorList>
            <consortium name="The Broad Institute Genome Sequencing Platform"/>
            <person name="Cuomo C."/>
            <person name="Litvintseva A."/>
            <person name="Chen Y."/>
            <person name="Heitman J."/>
            <person name="Sun S."/>
            <person name="Springer D."/>
            <person name="Dromer F."/>
            <person name="Young S.K."/>
            <person name="Zeng Q."/>
            <person name="Gargeya S."/>
            <person name="Fitzgerald M."/>
            <person name="Abouelleil A."/>
            <person name="Alvarado L."/>
            <person name="Berlin A.M."/>
            <person name="Chapman S.B."/>
            <person name="Dewar J."/>
            <person name="Goldberg J."/>
            <person name="Griggs A."/>
            <person name="Gujja S."/>
            <person name="Hansen M."/>
            <person name="Howarth C."/>
            <person name="Imamovic A."/>
            <person name="Larimer J."/>
            <person name="McCowan C."/>
            <person name="Murphy C."/>
            <person name="Pearson M."/>
            <person name="Priest M."/>
            <person name="Roberts A."/>
            <person name="Saif S."/>
            <person name="Shea T."/>
            <person name="Sykes S."/>
            <person name="Wortman J."/>
            <person name="Nusbaum C."/>
            <person name="Birren B."/>
        </authorList>
    </citation>
    <scope>NUCLEOTIDE SEQUENCE [LARGE SCALE GENOMIC DNA]</scope>
    <source>
        <strain evidence="3 4">BCC8398</strain>
    </source>
</reference>
<accession>A0A1B9GZT0</accession>
<dbReference type="AlphaFoldDB" id="A0A1B9GZT0"/>
<feature type="compositionally biased region" description="Basic and acidic residues" evidence="2">
    <location>
        <begin position="238"/>
        <end position="264"/>
    </location>
</feature>
<dbReference type="GO" id="GO:0000398">
    <property type="term" value="P:mRNA splicing, via spliceosome"/>
    <property type="evidence" value="ECO:0007669"/>
    <property type="project" value="TreeGrafter"/>
</dbReference>
<dbReference type="InterPro" id="IPR018609">
    <property type="entry name" value="Bud13"/>
</dbReference>
<feature type="region of interest" description="Disordered" evidence="2">
    <location>
        <begin position="18"/>
        <end position="201"/>
    </location>
</feature>
<feature type="region of interest" description="Disordered" evidence="2">
    <location>
        <begin position="233"/>
        <end position="264"/>
    </location>
</feature>
<dbReference type="GO" id="GO:0005684">
    <property type="term" value="C:U2-type spliceosomal complex"/>
    <property type="evidence" value="ECO:0007669"/>
    <property type="project" value="TreeGrafter"/>
</dbReference>
<dbReference type="InterPro" id="IPR051112">
    <property type="entry name" value="CWC26_splicing_factor"/>
</dbReference>
<dbReference type="GO" id="GO:0003723">
    <property type="term" value="F:RNA binding"/>
    <property type="evidence" value="ECO:0007669"/>
    <property type="project" value="TreeGrafter"/>
</dbReference>
<dbReference type="Pfam" id="PF09736">
    <property type="entry name" value="Bud13"/>
    <property type="match status" value="1"/>
</dbReference>
<feature type="compositionally biased region" description="Low complexity" evidence="2">
    <location>
        <begin position="113"/>
        <end position="129"/>
    </location>
</feature>
<reference evidence="4" key="2">
    <citation type="submission" date="2013-12" db="EMBL/GenBank/DDBJ databases">
        <title>Evolution of pathogenesis and genome organization in the Tremellales.</title>
        <authorList>
            <person name="Cuomo C."/>
            <person name="Litvintseva A."/>
            <person name="Heitman J."/>
            <person name="Chen Y."/>
            <person name="Sun S."/>
            <person name="Springer D."/>
            <person name="Dromer F."/>
            <person name="Young S."/>
            <person name="Zeng Q."/>
            <person name="Chapman S."/>
            <person name="Gujja S."/>
            <person name="Saif S."/>
            <person name="Birren B."/>
        </authorList>
    </citation>
    <scope>NUCLEOTIDE SEQUENCE [LARGE SCALE GENOMIC DNA]</scope>
    <source>
        <strain evidence="4">BCC8398</strain>
    </source>
</reference>
<comment type="similarity">
    <text evidence="1">Belongs to the CWC26 family.</text>
</comment>
<feature type="compositionally biased region" description="Polar residues" evidence="2">
    <location>
        <begin position="97"/>
        <end position="112"/>
    </location>
</feature>
<feature type="compositionally biased region" description="Low complexity" evidence="2">
    <location>
        <begin position="44"/>
        <end position="54"/>
    </location>
</feature>
<dbReference type="OrthoDB" id="6022at2759"/>
<feature type="compositionally biased region" description="Basic and acidic residues" evidence="2">
    <location>
        <begin position="164"/>
        <end position="179"/>
    </location>
</feature>
<dbReference type="EMBL" id="KI669495">
    <property type="protein sequence ID" value="OCF36504.1"/>
    <property type="molecule type" value="Genomic_DNA"/>
</dbReference>
<dbReference type="GO" id="GO:0070274">
    <property type="term" value="C:RES complex"/>
    <property type="evidence" value="ECO:0007669"/>
    <property type="project" value="TreeGrafter"/>
</dbReference>
<evidence type="ECO:0000313" key="4">
    <source>
        <dbReference type="Proteomes" id="UP000092666"/>
    </source>
</evidence>
<feature type="compositionally biased region" description="Acidic residues" evidence="2">
    <location>
        <begin position="77"/>
        <end position="86"/>
    </location>
</feature>
<dbReference type="PANTHER" id="PTHR31809:SF0">
    <property type="entry name" value="BUD13 HOMOLOG"/>
    <property type="match status" value="1"/>
</dbReference>
<dbReference type="STRING" id="1296120.A0A1B9GZT0"/>
<name>A0A1B9GZT0_9TREE</name>
<dbReference type="PANTHER" id="PTHR31809">
    <property type="entry name" value="BUD13 HOMOLOG"/>
    <property type="match status" value="1"/>
</dbReference>